<dbReference type="PANTHER" id="PTHR11493:SF47">
    <property type="entry name" value="SULFITE REDUCTASE [NADPH] SUBUNIT BETA"/>
    <property type="match status" value="1"/>
</dbReference>
<dbReference type="AlphaFoldDB" id="T1B535"/>
<keyword evidence="2" id="KW-0479">Metal-binding</keyword>
<evidence type="ECO:0000259" key="6">
    <source>
        <dbReference type="Pfam" id="PF01077"/>
    </source>
</evidence>
<dbReference type="SUPFAM" id="SSF56014">
    <property type="entry name" value="Nitrite and sulphite reductase 4Fe-4S domain-like"/>
    <property type="match status" value="1"/>
</dbReference>
<evidence type="ECO:0000256" key="1">
    <source>
        <dbReference type="ARBA" id="ARBA00022485"/>
    </source>
</evidence>
<gene>
    <name evidence="7" type="ORF">B2A_08201</name>
</gene>
<dbReference type="GO" id="GO:0051539">
    <property type="term" value="F:4 iron, 4 sulfur cluster binding"/>
    <property type="evidence" value="ECO:0007669"/>
    <property type="project" value="UniProtKB-KW"/>
</dbReference>
<evidence type="ECO:0000256" key="2">
    <source>
        <dbReference type="ARBA" id="ARBA00022723"/>
    </source>
</evidence>
<dbReference type="GO" id="GO:0046872">
    <property type="term" value="F:metal ion binding"/>
    <property type="evidence" value="ECO:0007669"/>
    <property type="project" value="UniProtKB-KW"/>
</dbReference>
<name>T1B535_9ZZZZ</name>
<feature type="non-terminal residue" evidence="7">
    <location>
        <position position="1"/>
    </location>
</feature>
<dbReference type="SUPFAM" id="SSF55124">
    <property type="entry name" value="Nitrite/Sulfite reductase N-terminal domain-like"/>
    <property type="match status" value="1"/>
</dbReference>
<reference evidence="7" key="2">
    <citation type="journal article" date="2014" name="ISME J.">
        <title>Microbial stratification in low pH oxic and suboxic macroscopic growths along an acid mine drainage.</title>
        <authorList>
            <person name="Mendez-Garcia C."/>
            <person name="Mesa V."/>
            <person name="Sprenger R.R."/>
            <person name="Richter M."/>
            <person name="Diez M.S."/>
            <person name="Solano J."/>
            <person name="Bargiela R."/>
            <person name="Golyshina O.V."/>
            <person name="Manteca A."/>
            <person name="Ramos J.L."/>
            <person name="Gallego J.R."/>
            <person name="Llorente I."/>
            <person name="Martins Dos Santos V.A."/>
            <person name="Jensen O.N."/>
            <person name="Pelaez A.I."/>
            <person name="Sanchez J."/>
            <person name="Ferrer M."/>
        </authorList>
    </citation>
    <scope>NUCLEOTIDE SEQUENCE</scope>
</reference>
<dbReference type="GO" id="GO:0009337">
    <property type="term" value="C:sulfite reductase complex (NADPH)"/>
    <property type="evidence" value="ECO:0007669"/>
    <property type="project" value="TreeGrafter"/>
</dbReference>
<dbReference type="EMBL" id="AUZZ01005898">
    <property type="protein sequence ID" value="EQD47964.1"/>
    <property type="molecule type" value="Genomic_DNA"/>
</dbReference>
<protein>
    <submittedName>
        <fullName evidence="7">Sulfite reductase subunit beta</fullName>
    </submittedName>
</protein>
<dbReference type="GO" id="GO:0000103">
    <property type="term" value="P:sulfate assimilation"/>
    <property type="evidence" value="ECO:0007669"/>
    <property type="project" value="TreeGrafter"/>
</dbReference>
<sequence>KRHLKTTLQSINRALIDTVAACGDVNRNVTVAANPRLSSIHATVYAQAAALSEHLLPRSRAYYEIWLDEVHVAGSGEEDEPLYGASYLPRKFKIGFAIPPFNDVDVLAQDLGFIAILENGRLVGYNLALGGGMGTTAGDPSTYPRLAEVVGFVTPEQVTAAAVAVITTQRDLGDRSDRKQARLKYTLDRLGMERMRREIEQRAGFVLKPARRYAFEHRGDRFGWAEGEDGRGHLTLRLVAGRIEDRAGSPLLSGLREIAHIHQGEFRLT</sequence>
<dbReference type="Pfam" id="PF01077">
    <property type="entry name" value="NIR_SIR"/>
    <property type="match status" value="1"/>
</dbReference>
<keyword evidence="1" id="KW-0004">4Fe-4S</keyword>
<dbReference type="Gene3D" id="3.30.413.10">
    <property type="entry name" value="Sulfite Reductase Hemoprotein, domain 1"/>
    <property type="match status" value="1"/>
</dbReference>
<accession>T1B535</accession>
<dbReference type="InterPro" id="IPR036136">
    <property type="entry name" value="Nit/Sulf_reduc_fer-like_dom_sf"/>
</dbReference>
<feature type="non-terminal residue" evidence="7">
    <location>
        <position position="269"/>
    </location>
</feature>
<organism evidence="7">
    <name type="scientific">mine drainage metagenome</name>
    <dbReference type="NCBI Taxonomy" id="410659"/>
    <lineage>
        <taxon>unclassified sequences</taxon>
        <taxon>metagenomes</taxon>
        <taxon>ecological metagenomes</taxon>
    </lineage>
</organism>
<dbReference type="GO" id="GO:0020037">
    <property type="term" value="F:heme binding"/>
    <property type="evidence" value="ECO:0007669"/>
    <property type="project" value="InterPro"/>
</dbReference>
<keyword evidence="5" id="KW-0411">Iron-sulfur</keyword>
<evidence type="ECO:0000256" key="3">
    <source>
        <dbReference type="ARBA" id="ARBA00023002"/>
    </source>
</evidence>
<dbReference type="GO" id="GO:0050311">
    <property type="term" value="F:sulfite reductase (ferredoxin) activity"/>
    <property type="evidence" value="ECO:0007669"/>
    <property type="project" value="TreeGrafter"/>
</dbReference>
<dbReference type="GO" id="GO:0016002">
    <property type="term" value="F:sulfite reductase activity"/>
    <property type="evidence" value="ECO:0007669"/>
    <property type="project" value="TreeGrafter"/>
</dbReference>
<keyword evidence="4" id="KW-0408">Iron</keyword>
<evidence type="ECO:0000256" key="5">
    <source>
        <dbReference type="ARBA" id="ARBA00023014"/>
    </source>
</evidence>
<reference evidence="7" key="1">
    <citation type="submission" date="2013-08" db="EMBL/GenBank/DDBJ databases">
        <authorList>
            <person name="Mendez C."/>
            <person name="Richter M."/>
            <person name="Ferrer M."/>
            <person name="Sanchez J."/>
        </authorList>
    </citation>
    <scope>NUCLEOTIDE SEQUENCE</scope>
</reference>
<proteinExistence type="predicted"/>
<keyword evidence="3" id="KW-0560">Oxidoreductase</keyword>
<dbReference type="InterPro" id="IPR045169">
    <property type="entry name" value="NO2/SO3_Rdtase_4Fe4S_prot"/>
</dbReference>
<evidence type="ECO:0000256" key="4">
    <source>
        <dbReference type="ARBA" id="ARBA00023004"/>
    </source>
</evidence>
<feature type="domain" description="Nitrite/sulphite reductase 4Fe-4S" evidence="6">
    <location>
        <begin position="52"/>
        <end position="204"/>
    </location>
</feature>
<dbReference type="PANTHER" id="PTHR11493">
    <property type="entry name" value="SULFITE REDUCTASE [NADPH] SUBUNIT BETA-RELATED"/>
    <property type="match status" value="1"/>
</dbReference>
<dbReference type="InterPro" id="IPR045854">
    <property type="entry name" value="NO2/SO3_Rdtase_4Fe4S_sf"/>
</dbReference>
<comment type="caution">
    <text evidence="7">The sequence shown here is derived from an EMBL/GenBank/DDBJ whole genome shotgun (WGS) entry which is preliminary data.</text>
</comment>
<dbReference type="InterPro" id="IPR006067">
    <property type="entry name" value="NO2/SO3_Rdtase_4Fe4S_dom"/>
</dbReference>
<evidence type="ECO:0000313" key="7">
    <source>
        <dbReference type="EMBL" id="EQD47964.1"/>
    </source>
</evidence>